<reference evidence="2" key="1">
    <citation type="submission" date="2019-10" db="EMBL/GenBank/DDBJ databases">
        <title>Nonomuraea sp. nov., isolated from Phyllanthus amarus.</title>
        <authorList>
            <person name="Klykleung N."/>
            <person name="Tanasupawat S."/>
        </authorList>
    </citation>
    <scope>NUCLEOTIDE SEQUENCE [LARGE SCALE GENOMIC DNA]</scope>
    <source>
        <strain evidence="2">3MP-10</strain>
    </source>
</reference>
<feature type="region of interest" description="Disordered" evidence="1">
    <location>
        <begin position="55"/>
        <end position="115"/>
    </location>
</feature>
<protein>
    <submittedName>
        <fullName evidence="2">Cyclase family protein</fullName>
    </submittedName>
</protein>
<dbReference type="GO" id="GO:0019441">
    <property type="term" value="P:L-tryptophan catabolic process to kynurenine"/>
    <property type="evidence" value="ECO:0007669"/>
    <property type="project" value="InterPro"/>
</dbReference>
<comment type="caution">
    <text evidence="2">The sequence shown here is derived from an EMBL/GenBank/DDBJ whole genome shotgun (WGS) entry which is preliminary data.</text>
</comment>
<dbReference type="EMBL" id="VDLY02000015">
    <property type="protein sequence ID" value="KAB8162120.1"/>
    <property type="molecule type" value="Genomic_DNA"/>
</dbReference>
<name>A0A5N6A340_9ACTN</name>
<evidence type="ECO:0000313" key="3">
    <source>
        <dbReference type="Proteomes" id="UP000314251"/>
    </source>
</evidence>
<keyword evidence="3" id="KW-1185">Reference proteome</keyword>
<organism evidence="2 3">
    <name type="scientific">Streptomyces mimosae</name>
    <dbReference type="NCBI Taxonomy" id="2586635"/>
    <lineage>
        <taxon>Bacteria</taxon>
        <taxon>Bacillati</taxon>
        <taxon>Actinomycetota</taxon>
        <taxon>Actinomycetes</taxon>
        <taxon>Kitasatosporales</taxon>
        <taxon>Streptomycetaceae</taxon>
        <taxon>Streptomyces</taxon>
    </lineage>
</organism>
<dbReference type="Gene3D" id="3.50.30.50">
    <property type="entry name" value="Putative cyclase"/>
    <property type="match status" value="1"/>
</dbReference>
<proteinExistence type="predicted"/>
<dbReference type="GO" id="GO:0004061">
    <property type="term" value="F:arylformamidase activity"/>
    <property type="evidence" value="ECO:0007669"/>
    <property type="project" value="InterPro"/>
</dbReference>
<dbReference type="Pfam" id="PF04199">
    <property type="entry name" value="Cyclase"/>
    <property type="match status" value="1"/>
</dbReference>
<accession>A0A5N6A340</accession>
<dbReference type="AlphaFoldDB" id="A0A5N6A340"/>
<dbReference type="PANTHER" id="PTHR31118">
    <property type="entry name" value="CYCLASE-LIKE PROTEIN 2"/>
    <property type="match status" value="1"/>
</dbReference>
<evidence type="ECO:0000313" key="2">
    <source>
        <dbReference type="EMBL" id="KAB8162120.1"/>
    </source>
</evidence>
<feature type="region of interest" description="Disordered" evidence="1">
    <location>
        <begin position="1"/>
        <end position="30"/>
    </location>
</feature>
<dbReference type="PANTHER" id="PTHR31118:SF12">
    <property type="entry name" value="CYCLASE-LIKE PROTEIN 2"/>
    <property type="match status" value="1"/>
</dbReference>
<gene>
    <name evidence="2" type="ORF">FH607_021725</name>
</gene>
<dbReference type="Proteomes" id="UP000314251">
    <property type="component" value="Unassembled WGS sequence"/>
</dbReference>
<sequence>MCGACCPGPNPNPSRPPSRRRRPRKPMCNPALIGSLKVPAAAYAHAFAHLRPSAAAGAAAPHEPAPAHAQVHEHAHAPAHAEVGAPAQARPASAEAGAARHGNDEPPHRGSGRRGVGRRALFRFGTAGAATVAAGAALGGVAQAAAPAAEARGIRLPHAPRIADLTHELGEDFPVFYPLVAQPEFEQNRFIGVDGFNANQLNINEHAGTHIDVPGHFEDGAPTVEQILPESLVVPLAVVRIAERAARDPETLLTVRDILRWESRHGRLPARAFVAVDSGWGERVHTPGAHLNEGADGVFRFPGISPEAAAFLVEEREITGAGVDTSSLDGGVAPVPLTHQTLLPAGRYGIENLTGLDAAPDRDALLVVGAPKHRGGYGGQIRALALY</sequence>
<dbReference type="InterPro" id="IPR037175">
    <property type="entry name" value="KFase_sf"/>
</dbReference>
<dbReference type="OrthoDB" id="7067800at2"/>
<evidence type="ECO:0000256" key="1">
    <source>
        <dbReference type="SAM" id="MobiDB-lite"/>
    </source>
</evidence>
<dbReference type="SUPFAM" id="SSF102198">
    <property type="entry name" value="Putative cyclase"/>
    <property type="match status" value="1"/>
</dbReference>
<feature type="compositionally biased region" description="Low complexity" evidence="1">
    <location>
        <begin position="55"/>
        <end position="69"/>
    </location>
</feature>
<feature type="compositionally biased region" description="Low complexity" evidence="1">
    <location>
        <begin position="78"/>
        <end position="100"/>
    </location>
</feature>
<dbReference type="InterPro" id="IPR007325">
    <property type="entry name" value="KFase/CYL"/>
</dbReference>